<organism evidence="3 4">
    <name type="scientific">Piscinibacter sakaiensis</name>
    <name type="common">Ideonella sakaiensis</name>
    <dbReference type="NCBI Taxonomy" id="1547922"/>
    <lineage>
        <taxon>Bacteria</taxon>
        <taxon>Pseudomonadati</taxon>
        <taxon>Pseudomonadota</taxon>
        <taxon>Betaproteobacteria</taxon>
        <taxon>Burkholderiales</taxon>
        <taxon>Sphaerotilaceae</taxon>
        <taxon>Piscinibacter</taxon>
    </lineage>
</organism>
<reference evidence="4" key="1">
    <citation type="submission" date="2015-07" db="EMBL/GenBank/DDBJ databases">
        <title>Discovery of a poly(ethylene terephthalate assimilation.</title>
        <authorList>
            <person name="Yoshida S."/>
            <person name="Hiraga K."/>
            <person name="Takehana T."/>
            <person name="Taniguchi I."/>
            <person name="Yamaji H."/>
            <person name="Maeda Y."/>
            <person name="Toyohara K."/>
            <person name="Miyamoto K."/>
            <person name="Kimura Y."/>
            <person name="Oda K."/>
        </authorList>
    </citation>
    <scope>NUCLEOTIDE SEQUENCE [LARGE SCALE GENOMIC DNA]</scope>
    <source>
        <strain evidence="4">NBRC 110686 / TISTR 2288 / 201-F6</strain>
    </source>
</reference>
<dbReference type="InterPro" id="IPR014982">
    <property type="entry name" value="GSCFA"/>
</dbReference>
<protein>
    <recommendedName>
        <fullName evidence="5">GSCFA domain-containing protein</fullName>
    </recommendedName>
</protein>
<evidence type="ECO:0000313" key="3">
    <source>
        <dbReference type="EMBL" id="GAP35177.1"/>
    </source>
</evidence>
<comment type="caution">
    <text evidence="3">The sequence shown here is derived from an EMBL/GenBank/DDBJ whole genome shotgun (WGS) entry which is preliminary data.</text>
</comment>
<proteinExistence type="predicted"/>
<feature type="domain" description="GSCFA" evidence="1">
    <location>
        <begin position="386"/>
        <end position="656"/>
    </location>
</feature>
<evidence type="ECO:0000313" key="4">
    <source>
        <dbReference type="Proteomes" id="UP000037660"/>
    </source>
</evidence>
<accession>A0A0K8NXQ4</accession>
<evidence type="ECO:0000259" key="1">
    <source>
        <dbReference type="Pfam" id="PF08885"/>
    </source>
</evidence>
<name>A0A0K8NXQ4_PISS1</name>
<dbReference type="InterPro" id="IPR041307">
    <property type="entry name" value="WcbI"/>
</dbReference>
<evidence type="ECO:0008006" key="5">
    <source>
        <dbReference type="Google" id="ProtNLM"/>
    </source>
</evidence>
<dbReference type="RefSeq" id="WP_197284586.1">
    <property type="nucleotide sequence ID" value="NZ_BBYR01000014.1"/>
</dbReference>
<feature type="domain" description="Polysaccharide biosynthesis enzyme WcbI" evidence="2">
    <location>
        <begin position="32"/>
        <end position="229"/>
    </location>
</feature>
<dbReference type="Proteomes" id="UP000037660">
    <property type="component" value="Unassembled WGS sequence"/>
</dbReference>
<reference evidence="3 4" key="2">
    <citation type="journal article" date="2016" name="Science">
        <title>A bacterium that degrades and assimilates poly(ethylene terephthalate).</title>
        <authorList>
            <person name="Yoshida S."/>
            <person name="Hiraga K."/>
            <person name="Takehana T."/>
            <person name="Taniguchi I."/>
            <person name="Yamaji H."/>
            <person name="Maeda Y."/>
            <person name="Toyohara K."/>
            <person name="Miyamoto K."/>
            <person name="Kimura Y."/>
            <person name="Oda K."/>
        </authorList>
    </citation>
    <scope>NUCLEOTIDE SEQUENCE [LARGE SCALE GENOMIC DNA]</scope>
    <source>
        <strain evidence="4">NBRC 110686 / TISTR 2288 / 201-F6</strain>
    </source>
</reference>
<dbReference type="Pfam" id="PF18588">
    <property type="entry name" value="WcbI"/>
    <property type="match status" value="1"/>
</dbReference>
<dbReference type="EMBL" id="BBYR01000014">
    <property type="protein sequence ID" value="GAP35177.1"/>
    <property type="molecule type" value="Genomic_DNA"/>
</dbReference>
<dbReference type="Pfam" id="PF08885">
    <property type="entry name" value="GSCFA"/>
    <property type="match status" value="1"/>
</dbReference>
<keyword evidence="4" id="KW-1185">Reference proteome</keyword>
<dbReference type="AlphaFoldDB" id="A0A0K8NXQ4"/>
<gene>
    <name evidence="3" type="ORF">ISF6_0748</name>
</gene>
<sequence length="720" mass="77930">MLERLARLGRKPKPPPYDGPRLRVGETPLLFLGNCQARGLGRLAAALTGHPEVAVHELLPEVRRELDAGGLDAALEHAGLVFLHDVDVRDALRQRRPDLAGKLRMVPGIAYGGFHPDCDYVFGSDGAPVSGPLQHYQSSIVFHAWQQGLDRAATRALFREEVYELLGFHEQTAAGADYLRAVGRACELPLEPLLERWSRRGAWMYTVNHPRLFVLEDIARALLAREGLAALPGLGDCVWDELMSGAVWPVYPELAARLGLEHGSLAFKLPRAPGAPLDQVLALGLEDFIDLSFAVYDAYPRDALRSGKAASERYRGLLPALAARRAATVAVGAPAEPAEPAVPAPRHPYEALPDERYWRRAVAGLDPSQVDPVGPGFPLRIAPGERVASAGSCFAQHLSRALEAAGMGYLVTEEAPPGLSPAEAAARHYRIYSARYGNVYTARQLRQLFERAFGRFTPLEEAWARDDGRWVDPFRPQIEPEGFESLEALRAARDEHLAAVRRMFEQLDVLVFTLGLTEAWADRRDGAVFPLAPGVAGGRHDPARHVFRNARVAEVVDDLRSLLRGLRELNPRARLLLTVSPVPLVATAEPRHVLVSTAASKAVLRAAAQEIADDEPGCAYFPSYELVTGPQQRGAAFEADLRSVRPAVVEQVMRLFLKHCAPQAAMPGAAAGAAPGTASAAAAAPSPAAPAAPGEALQAELRELGRIICDEEALDAASAR</sequence>
<evidence type="ECO:0000259" key="2">
    <source>
        <dbReference type="Pfam" id="PF18588"/>
    </source>
</evidence>
<dbReference type="STRING" id="1547922.ISF6_0748"/>